<sequence length="363" mass="39319">MGRKNSPWQPKELSMLLRAGLVGVTGYTGMELARILAGHPAMRLTAATSRQEAGRRLDDIYPFLRGLPGGDVVLSEPEPETLAAACDVVFLAVPHGVAMEMGAALYDAGTRVVDLSADFRLRDTAVFETWYHTVHTRPEHLARAVYGLPELYGDAVRQTRLAANPGCYPTASILGLYAALRNDLIHTDDIVIDAKSGSTGAGRKAATNMLYCEVADSFRPYNLGKHRHTPEIEQELSRVAGEKIAVSFNPHLLPVNRGILATIYTRLKKPLTQDEVQSVYEQTWAGAPWVRVLPAGQLPETRSVRGTMFCDMAVTVDGRTGRLIITSAIDNLCRGASGQAVANANLMCGLPVSEGLEFAPLVP</sequence>
<evidence type="ECO:0000256" key="6">
    <source>
        <dbReference type="ARBA" id="ARBA00050557"/>
    </source>
</evidence>
<dbReference type="SMART" id="SM00859">
    <property type="entry name" value="Semialdhyde_dh"/>
    <property type="match status" value="1"/>
</dbReference>
<protein>
    <recommendedName>
        <fullName evidence="7">N-acetyl-gamma-glutamyl-phosphate reductase</fullName>
        <shortName evidence="7">AGPR</shortName>
        <ecNumber evidence="7">1.2.1.38</ecNumber>
    </recommendedName>
    <alternativeName>
        <fullName evidence="7">N-acetyl-glutamate semialdehyde dehydrogenase</fullName>
        <shortName evidence="7">NAGSA dehydrogenase</shortName>
    </alternativeName>
</protein>
<evidence type="ECO:0000259" key="8">
    <source>
        <dbReference type="SMART" id="SM00859"/>
    </source>
</evidence>
<evidence type="ECO:0000256" key="3">
    <source>
        <dbReference type="ARBA" id="ARBA00022605"/>
    </source>
</evidence>
<comment type="caution">
    <text evidence="9">The sequence shown here is derived from an EMBL/GenBank/DDBJ whole genome shotgun (WGS) entry which is preliminary data.</text>
</comment>
<feature type="active site" evidence="7">
    <location>
        <position position="167"/>
    </location>
</feature>
<dbReference type="InterPro" id="IPR036291">
    <property type="entry name" value="NAD(P)-bd_dom_sf"/>
</dbReference>
<dbReference type="Gene3D" id="3.40.50.720">
    <property type="entry name" value="NAD(P)-binding Rossmann-like Domain"/>
    <property type="match status" value="1"/>
</dbReference>
<dbReference type="HAMAP" id="MF_00150">
    <property type="entry name" value="ArgC_type1"/>
    <property type="match status" value="1"/>
</dbReference>
<name>A0A9D2HE54_9BACT</name>
<dbReference type="InterPro" id="IPR050085">
    <property type="entry name" value="AGPR"/>
</dbReference>
<dbReference type="GO" id="GO:0070401">
    <property type="term" value="F:NADP+ binding"/>
    <property type="evidence" value="ECO:0007669"/>
    <property type="project" value="InterPro"/>
</dbReference>
<evidence type="ECO:0000256" key="5">
    <source>
        <dbReference type="ARBA" id="ARBA00023002"/>
    </source>
</evidence>
<proteinExistence type="inferred from homology"/>
<dbReference type="CDD" id="cd23934">
    <property type="entry name" value="AGPR_1_C"/>
    <property type="match status" value="1"/>
</dbReference>
<dbReference type="Proteomes" id="UP000824225">
    <property type="component" value="Unassembled WGS sequence"/>
</dbReference>
<accession>A0A9D2HE54</accession>
<reference evidence="9" key="1">
    <citation type="journal article" date="2021" name="PeerJ">
        <title>Extensive microbial diversity within the chicken gut microbiome revealed by metagenomics and culture.</title>
        <authorList>
            <person name="Gilroy R."/>
            <person name="Ravi A."/>
            <person name="Getino M."/>
            <person name="Pursley I."/>
            <person name="Horton D.L."/>
            <person name="Alikhan N.F."/>
            <person name="Baker D."/>
            <person name="Gharbi K."/>
            <person name="Hall N."/>
            <person name="Watson M."/>
            <person name="Adriaenssens E.M."/>
            <person name="Foster-Nyarko E."/>
            <person name="Jarju S."/>
            <person name="Secka A."/>
            <person name="Antonio M."/>
            <person name="Oren A."/>
            <person name="Chaudhuri R.R."/>
            <person name="La Ragione R."/>
            <person name="Hildebrand F."/>
            <person name="Pallen M.J."/>
        </authorList>
    </citation>
    <scope>NUCLEOTIDE SEQUENCE</scope>
    <source>
        <strain evidence="9">CHK186-16707</strain>
    </source>
</reference>
<dbReference type="InterPro" id="IPR000706">
    <property type="entry name" value="AGPR_type-1"/>
</dbReference>
<dbReference type="Gene3D" id="3.30.360.10">
    <property type="entry name" value="Dihydrodipicolinate Reductase, domain 2"/>
    <property type="match status" value="1"/>
</dbReference>
<dbReference type="GO" id="GO:0006526">
    <property type="term" value="P:L-arginine biosynthetic process"/>
    <property type="evidence" value="ECO:0007669"/>
    <property type="project" value="UniProtKB-UniRule"/>
</dbReference>
<evidence type="ECO:0000256" key="1">
    <source>
        <dbReference type="ARBA" id="ARBA00004862"/>
    </source>
</evidence>
<evidence type="ECO:0000256" key="7">
    <source>
        <dbReference type="HAMAP-Rule" id="MF_00150"/>
    </source>
</evidence>
<organism evidence="9 10">
    <name type="scientific">Candidatus Mailhella merdigallinarum</name>
    <dbReference type="NCBI Taxonomy" id="2838658"/>
    <lineage>
        <taxon>Bacteria</taxon>
        <taxon>Pseudomonadati</taxon>
        <taxon>Thermodesulfobacteriota</taxon>
        <taxon>Desulfovibrionia</taxon>
        <taxon>Desulfovibrionales</taxon>
        <taxon>Desulfovibrionaceae</taxon>
        <taxon>Mailhella</taxon>
    </lineage>
</organism>
<dbReference type="GO" id="GO:0051287">
    <property type="term" value="F:NAD binding"/>
    <property type="evidence" value="ECO:0007669"/>
    <property type="project" value="InterPro"/>
</dbReference>
<feature type="domain" description="Semialdehyde dehydrogenase NAD-binding" evidence="8">
    <location>
        <begin position="18"/>
        <end position="159"/>
    </location>
</feature>
<dbReference type="EMBL" id="DXAN01000032">
    <property type="protein sequence ID" value="HJA09547.1"/>
    <property type="molecule type" value="Genomic_DNA"/>
</dbReference>
<keyword evidence="4 7" id="KW-0521">NADP</keyword>
<dbReference type="NCBIfam" id="TIGR01850">
    <property type="entry name" value="argC"/>
    <property type="match status" value="1"/>
</dbReference>
<dbReference type="Pfam" id="PF01118">
    <property type="entry name" value="Semialdhyde_dh"/>
    <property type="match status" value="1"/>
</dbReference>
<dbReference type="InterPro" id="IPR000534">
    <property type="entry name" value="Semialdehyde_DH_NAD-bd"/>
</dbReference>
<dbReference type="PANTHER" id="PTHR32338:SF10">
    <property type="entry name" value="N-ACETYL-GAMMA-GLUTAMYL-PHOSPHATE REDUCTASE, CHLOROPLASTIC-RELATED"/>
    <property type="match status" value="1"/>
</dbReference>
<keyword evidence="2 7" id="KW-0055">Arginine biosynthesis</keyword>
<dbReference type="SUPFAM" id="SSF55347">
    <property type="entry name" value="Glyceraldehyde-3-phosphate dehydrogenase-like, C-terminal domain"/>
    <property type="match status" value="1"/>
</dbReference>
<comment type="function">
    <text evidence="7">Catalyzes the NADPH-dependent reduction of N-acetyl-5-glutamyl phosphate to yield N-acetyl-L-glutamate 5-semialdehyde.</text>
</comment>
<comment type="similarity">
    <text evidence="7">Belongs to the NAGSA dehydrogenase family. Type 1 subfamily.</text>
</comment>
<dbReference type="FunFam" id="3.30.360.10:FF:000014">
    <property type="entry name" value="N-acetyl-gamma-glutamyl-phosphate reductase"/>
    <property type="match status" value="1"/>
</dbReference>
<gene>
    <name evidence="7 9" type="primary">argC</name>
    <name evidence="9" type="ORF">H9962_10240</name>
</gene>
<comment type="pathway">
    <text evidence="1 7">Amino-acid biosynthesis; L-arginine biosynthesis; N(2)-acetyl-L-ornithine from L-glutamate: step 3/4.</text>
</comment>
<evidence type="ECO:0000256" key="2">
    <source>
        <dbReference type="ARBA" id="ARBA00022571"/>
    </source>
</evidence>
<dbReference type="EC" id="1.2.1.38" evidence="7"/>
<dbReference type="PANTHER" id="PTHR32338">
    <property type="entry name" value="N-ACETYL-GAMMA-GLUTAMYL-PHOSPHATE REDUCTASE, CHLOROPLASTIC-RELATED-RELATED"/>
    <property type="match status" value="1"/>
</dbReference>
<dbReference type="AlphaFoldDB" id="A0A9D2HE54"/>
<keyword evidence="7" id="KW-0963">Cytoplasm</keyword>
<comment type="subcellular location">
    <subcellularLocation>
        <location evidence="7">Cytoplasm</location>
    </subcellularLocation>
</comment>
<evidence type="ECO:0000313" key="10">
    <source>
        <dbReference type="Proteomes" id="UP000824225"/>
    </source>
</evidence>
<dbReference type="InterPro" id="IPR058924">
    <property type="entry name" value="AGPR_dimerisation_dom"/>
</dbReference>
<keyword evidence="5 7" id="KW-0560">Oxidoreductase</keyword>
<keyword evidence="3 7" id="KW-0028">Amino-acid biosynthesis</keyword>
<dbReference type="SUPFAM" id="SSF51735">
    <property type="entry name" value="NAD(P)-binding Rossmann-fold domains"/>
    <property type="match status" value="1"/>
</dbReference>
<dbReference type="GO" id="GO:0005737">
    <property type="term" value="C:cytoplasm"/>
    <property type="evidence" value="ECO:0007669"/>
    <property type="project" value="UniProtKB-SubCell"/>
</dbReference>
<reference evidence="9" key="2">
    <citation type="submission" date="2021-04" db="EMBL/GenBank/DDBJ databases">
        <authorList>
            <person name="Gilroy R."/>
        </authorList>
    </citation>
    <scope>NUCLEOTIDE SEQUENCE</scope>
    <source>
        <strain evidence="9">CHK186-16707</strain>
    </source>
</reference>
<dbReference type="Pfam" id="PF22698">
    <property type="entry name" value="Semialdhyde_dhC_1"/>
    <property type="match status" value="1"/>
</dbReference>
<dbReference type="CDD" id="cd17895">
    <property type="entry name" value="AGPR_1_N"/>
    <property type="match status" value="1"/>
</dbReference>
<dbReference type="GO" id="GO:0003942">
    <property type="term" value="F:N-acetyl-gamma-glutamyl-phosphate reductase activity"/>
    <property type="evidence" value="ECO:0007669"/>
    <property type="project" value="UniProtKB-UniRule"/>
</dbReference>
<comment type="catalytic activity">
    <reaction evidence="6 7">
        <text>N-acetyl-L-glutamate 5-semialdehyde + phosphate + NADP(+) = N-acetyl-L-glutamyl 5-phosphate + NADPH + H(+)</text>
        <dbReference type="Rhea" id="RHEA:21588"/>
        <dbReference type="ChEBI" id="CHEBI:15378"/>
        <dbReference type="ChEBI" id="CHEBI:29123"/>
        <dbReference type="ChEBI" id="CHEBI:43474"/>
        <dbReference type="ChEBI" id="CHEBI:57783"/>
        <dbReference type="ChEBI" id="CHEBI:57936"/>
        <dbReference type="ChEBI" id="CHEBI:58349"/>
        <dbReference type="EC" id="1.2.1.38"/>
    </reaction>
</comment>
<evidence type="ECO:0000313" key="9">
    <source>
        <dbReference type="EMBL" id="HJA09547.1"/>
    </source>
</evidence>
<evidence type="ECO:0000256" key="4">
    <source>
        <dbReference type="ARBA" id="ARBA00022857"/>
    </source>
</evidence>